<dbReference type="AlphaFoldDB" id="A0A381FHW0"/>
<evidence type="ECO:0000259" key="1">
    <source>
        <dbReference type="Pfam" id="PF20448"/>
    </source>
</evidence>
<dbReference type="Proteomes" id="UP000254282">
    <property type="component" value="Unassembled WGS sequence"/>
</dbReference>
<organism evidence="2 3">
    <name type="scientific">Chryseobacterium indoltheticum</name>
    <dbReference type="NCBI Taxonomy" id="254"/>
    <lineage>
        <taxon>Bacteria</taxon>
        <taxon>Pseudomonadati</taxon>
        <taxon>Bacteroidota</taxon>
        <taxon>Flavobacteriia</taxon>
        <taxon>Flavobacteriales</taxon>
        <taxon>Weeksellaceae</taxon>
        <taxon>Chryseobacterium group</taxon>
        <taxon>Chryseobacterium</taxon>
    </lineage>
</organism>
<name>A0A381FHW0_9FLAO</name>
<sequence length="181" mass="20227">MNFVYKIIIIFTFGFCKAQNKPNIEKPTLIPCSSYNPDNSIDKFIGTWEGNSNGKSITFILEKEKIIRKNSSCMDAIIGFHKFIDNGLEIENYLQFAHTLYSDGKSTTLGGTENSNTNLAFLLIDHKSKNKVVKAFISYIDATHLKIDKIENLQGTVLTLPGQPAYDSSIALPSNIILTKQ</sequence>
<dbReference type="InterPro" id="IPR046551">
    <property type="entry name" value="DUF6705"/>
</dbReference>
<proteinExistence type="predicted"/>
<evidence type="ECO:0000313" key="3">
    <source>
        <dbReference type="Proteomes" id="UP000254282"/>
    </source>
</evidence>
<protein>
    <recommendedName>
        <fullName evidence="1">DUF6705 domain-containing protein</fullName>
    </recommendedName>
</protein>
<dbReference type="RefSeq" id="WP_115619963.1">
    <property type="nucleotide sequence ID" value="NZ_UFVR01000004.1"/>
</dbReference>
<accession>A0A381FHW0</accession>
<gene>
    <name evidence="2" type="ORF">NCTC13532_01663</name>
</gene>
<dbReference type="Pfam" id="PF20448">
    <property type="entry name" value="DUF6705"/>
    <property type="match status" value="1"/>
</dbReference>
<reference evidence="2 3" key="1">
    <citation type="submission" date="2018-06" db="EMBL/GenBank/DDBJ databases">
        <authorList>
            <consortium name="Pathogen Informatics"/>
            <person name="Doyle S."/>
        </authorList>
    </citation>
    <scope>NUCLEOTIDE SEQUENCE [LARGE SCALE GENOMIC DNA]</scope>
    <source>
        <strain evidence="2 3">NCTC13532</strain>
    </source>
</reference>
<feature type="domain" description="DUF6705" evidence="1">
    <location>
        <begin position="6"/>
        <end position="181"/>
    </location>
</feature>
<dbReference type="EMBL" id="UFVR01000004">
    <property type="protein sequence ID" value="SUX46135.1"/>
    <property type="molecule type" value="Genomic_DNA"/>
</dbReference>
<evidence type="ECO:0000313" key="2">
    <source>
        <dbReference type="EMBL" id="SUX46135.1"/>
    </source>
</evidence>